<feature type="domain" description="PLL-like beta propeller" evidence="2">
    <location>
        <begin position="179"/>
        <end position="317"/>
    </location>
</feature>
<dbReference type="EMBL" id="BNJK01000001">
    <property type="protein sequence ID" value="GHO90425.1"/>
    <property type="molecule type" value="Genomic_DNA"/>
</dbReference>
<gene>
    <name evidence="3" type="ORF">KSF_004730</name>
</gene>
<name>A0A8J3IDG4_9CHLR</name>
<evidence type="ECO:0000259" key="2">
    <source>
        <dbReference type="Pfam" id="PF26607"/>
    </source>
</evidence>
<evidence type="ECO:0000256" key="1">
    <source>
        <dbReference type="SAM" id="Phobius"/>
    </source>
</evidence>
<dbReference type="Proteomes" id="UP000597444">
    <property type="component" value="Unassembled WGS sequence"/>
</dbReference>
<feature type="domain" description="PLL-like beta propeller" evidence="2">
    <location>
        <begin position="50"/>
        <end position="132"/>
    </location>
</feature>
<protein>
    <recommendedName>
        <fullName evidence="2">PLL-like beta propeller domain-containing protein</fullName>
    </recommendedName>
</protein>
<proteinExistence type="predicted"/>
<dbReference type="InterPro" id="IPR058502">
    <property type="entry name" value="PLL-like_beta-prop"/>
</dbReference>
<dbReference type="AlphaFoldDB" id="A0A8J3IDG4"/>
<keyword evidence="1" id="KW-0472">Membrane</keyword>
<feature type="transmembrane region" description="Helical" evidence="1">
    <location>
        <begin position="21"/>
        <end position="44"/>
    </location>
</feature>
<dbReference type="SUPFAM" id="SSF89372">
    <property type="entry name" value="Fucose-specific lectin"/>
    <property type="match status" value="2"/>
</dbReference>
<dbReference type="Pfam" id="PF26607">
    <property type="entry name" value="DUF8189"/>
    <property type="match status" value="2"/>
</dbReference>
<dbReference type="RefSeq" id="WP_220201391.1">
    <property type="nucleotide sequence ID" value="NZ_BNJK01000001.1"/>
</dbReference>
<keyword evidence="1" id="KW-0812">Transmembrane</keyword>
<evidence type="ECO:0000313" key="3">
    <source>
        <dbReference type="EMBL" id="GHO90425.1"/>
    </source>
</evidence>
<reference evidence="3" key="1">
    <citation type="submission" date="2020-10" db="EMBL/GenBank/DDBJ databases">
        <title>Taxonomic study of unclassified bacteria belonging to the class Ktedonobacteria.</title>
        <authorList>
            <person name="Yabe S."/>
            <person name="Wang C.M."/>
            <person name="Zheng Y."/>
            <person name="Sakai Y."/>
            <person name="Cavaletti L."/>
            <person name="Monciardini P."/>
            <person name="Donadio S."/>
        </authorList>
    </citation>
    <scope>NUCLEOTIDE SEQUENCE</scope>
    <source>
        <strain evidence="3">ID150040</strain>
    </source>
</reference>
<sequence>MLVERGRSAHYHVVRLLRLALTLGAAWLLSGFMVFLLATVPAYAHTTSSTSDATTEQGSTTVNVKTATGSVMRQDVFARGPNNTLAHRWRTVGTHTWTPWKLLDLHLASAPTAIQNPDPFHSQGVIHVFYNTQANSDHTSSIERIGLDLNGNMVFHENLFSRPCEHSFGGFCAPSHLGIISAPAVLSRGQLHLGYYHEEVFALEDAHTMVHRWLVANDGRGYVWSDWKVLSRANYVGDPAAISLGPNRMDVFIRSTDNHIYDKTYNGSWGLWQDLGGDYQSSPTVTSLAAGSMMLFALTNNTISGRTFSNGSWGAWGKADPTGGASGTIGASRAGFSGQVDLFVPDSGGFLWLHSDYLNGNNAEIQLLGGGQITSAPAALVWSYSA</sequence>
<keyword evidence="4" id="KW-1185">Reference proteome</keyword>
<comment type="caution">
    <text evidence="3">The sequence shown here is derived from an EMBL/GenBank/DDBJ whole genome shotgun (WGS) entry which is preliminary data.</text>
</comment>
<accession>A0A8J3IDG4</accession>
<dbReference type="Gene3D" id="2.120.10.70">
    <property type="entry name" value="Fucose-specific lectin"/>
    <property type="match status" value="1"/>
</dbReference>
<organism evidence="3 4">
    <name type="scientific">Reticulibacter mediterranei</name>
    <dbReference type="NCBI Taxonomy" id="2778369"/>
    <lineage>
        <taxon>Bacteria</taxon>
        <taxon>Bacillati</taxon>
        <taxon>Chloroflexota</taxon>
        <taxon>Ktedonobacteria</taxon>
        <taxon>Ktedonobacterales</taxon>
        <taxon>Reticulibacteraceae</taxon>
        <taxon>Reticulibacter</taxon>
    </lineage>
</organism>
<keyword evidence="1" id="KW-1133">Transmembrane helix</keyword>
<evidence type="ECO:0000313" key="4">
    <source>
        <dbReference type="Proteomes" id="UP000597444"/>
    </source>
</evidence>